<accession>A0A0K9NNG2</accession>
<dbReference type="AlphaFoldDB" id="A0A0K9NNG2"/>
<evidence type="ECO:0000313" key="1">
    <source>
        <dbReference type="EMBL" id="KMZ58138.1"/>
    </source>
</evidence>
<dbReference type="Proteomes" id="UP000036987">
    <property type="component" value="Unassembled WGS sequence"/>
</dbReference>
<dbReference type="EMBL" id="LFYR01001978">
    <property type="protein sequence ID" value="KMZ58138.1"/>
    <property type="molecule type" value="Genomic_DNA"/>
</dbReference>
<gene>
    <name evidence="1" type="ORF">ZOSMA_7G01690</name>
</gene>
<sequence length="77" mass="9367">MSNASGARDGKVPARAKSSPLRLTPVLFWYCLPHHYRSWHHLWKNLRRNWIDVHLLRRKRDVSCFDHRCFLPMRRIC</sequence>
<evidence type="ECO:0000313" key="2">
    <source>
        <dbReference type="Proteomes" id="UP000036987"/>
    </source>
</evidence>
<reference evidence="2" key="1">
    <citation type="journal article" date="2016" name="Nature">
        <title>The genome of the seagrass Zostera marina reveals angiosperm adaptation to the sea.</title>
        <authorList>
            <person name="Olsen J.L."/>
            <person name="Rouze P."/>
            <person name="Verhelst B."/>
            <person name="Lin Y.-C."/>
            <person name="Bayer T."/>
            <person name="Collen J."/>
            <person name="Dattolo E."/>
            <person name="De Paoli E."/>
            <person name="Dittami S."/>
            <person name="Maumus F."/>
            <person name="Michel G."/>
            <person name="Kersting A."/>
            <person name="Lauritano C."/>
            <person name="Lohaus R."/>
            <person name="Toepel M."/>
            <person name="Tonon T."/>
            <person name="Vanneste K."/>
            <person name="Amirebrahimi M."/>
            <person name="Brakel J."/>
            <person name="Bostroem C."/>
            <person name="Chovatia M."/>
            <person name="Grimwood J."/>
            <person name="Jenkins J.W."/>
            <person name="Jueterbock A."/>
            <person name="Mraz A."/>
            <person name="Stam W.T."/>
            <person name="Tice H."/>
            <person name="Bornberg-Bauer E."/>
            <person name="Green P.J."/>
            <person name="Pearson G.A."/>
            <person name="Procaccini G."/>
            <person name="Duarte C.M."/>
            <person name="Schmutz J."/>
            <person name="Reusch T.B.H."/>
            <person name="Van de Peer Y."/>
        </authorList>
    </citation>
    <scope>NUCLEOTIDE SEQUENCE [LARGE SCALE GENOMIC DNA]</scope>
    <source>
        <strain evidence="2">cv. Finnish</strain>
    </source>
</reference>
<proteinExistence type="predicted"/>
<keyword evidence="2" id="KW-1185">Reference proteome</keyword>
<organism evidence="1 2">
    <name type="scientific">Zostera marina</name>
    <name type="common">Eelgrass</name>
    <dbReference type="NCBI Taxonomy" id="29655"/>
    <lineage>
        <taxon>Eukaryota</taxon>
        <taxon>Viridiplantae</taxon>
        <taxon>Streptophyta</taxon>
        <taxon>Embryophyta</taxon>
        <taxon>Tracheophyta</taxon>
        <taxon>Spermatophyta</taxon>
        <taxon>Magnoliopsida</taxon>
        <taxon>Liliopsida</taxon>
        <taxon>Zosteraceae</taxon>
        <taxon>Zostera</taxon>
    </lineage>
</organism>
<name>A0A0K9NNG2_ZOSMR</name>
<protein>
    <submittedName>
        <fullName evidence="1">Uncharacterized protein</fullName>
    </submittedName>
</protein>
<comment type="caution">
    <text evidence="1">The sequence shown here is derived from an EMBL/GenBank/DDBJ whole genome shotgun (WGS) entry which is preliminary data.</text>
</comment>